<evidence type="ECO:0000256" key="2">
    <source>
        <dbReference type="ARBA" id="ARBA00023125"/>
    </source>
</evidence>
<dbReference type="InterPro" id="IPR050204">
    <property type="entry name" value="AraC_XylS_family_regulators"/>
</dbReference>
<evidence type="ECO:0000256" key="3">
    <source>
        <dbReference type="ARBA" id="ARBA00023163"/>
    </source>
</evidence>
<proteinExistence type="predicted"/>
<sequence length="357" mass="38070">MDVLSDVVAFMRCGRPTSARVSWRAPWGVSFRAAPGSAGFQVMLRGSCWLVPPDGEPVPLSMGDLVFMPHGDSFGLADDPARPLVESDCEPHSELFTSADFGGAGAETVILSCGYRLNLDRTHPILGSLPGVIHLPATLGSHPELRAAVELLAAEIDTPRPGTDTVVSSLLDMLQLYVLRAYFETQDEPCTMSGWAAALADPAIGRALDAIHRDPARRWTVESLGTHAGMSRAGFARRFTELVGQPPLAYLTWWRLASGARMLRESDASVAEVAERVGYGSEFAFGNAFKREFGVAPGRYRRRTARAAHGDVAGRAQRAVALPVRHAAGTAGGDADPPRARGRGSAGVLAAGRMATR</sequence>
<dbReference type="AlphaFoldDB" id="A0A1I3XZV6"/>
<name>A0A1I3XZV6_9ACTN</name>
<feature type="domain" description="HTH araC/xylS-type" evidence="5">
    <location>
        <begin position="205"/>
        <end position="303"/>
    </location>
</feature>
<evidence type="ECO:0000256" key="1">
    <source>
        <dbReference type="ARBA" id="ARBA00023015"/>
    </source>
</evidence>
<dbReference type="EMBL" id="FOQY01000020">
    <property type="protein sequence ID" value="SFK25098.1"/>
    <property type="molecule type" value="Genomic_DNA"/>
</dbReference>
<dbReference type="PROSITE" id="PS00041">
    <property type="entry name" value="HTH_ARAC_FAMILY_1"/>
    <property type="match status" value="1"/>
</dbReference>
<evidence type="ECO:0000313" key="7">
    <source>
        <dbReference type="Proteomes" id="UP000199111"/>
    </source>
</evidence>
<organism evidence="6 7">
    <name type="scientific">Streptosporangium canum</name>
    <dbReference type="NCBI Taxonomy" id="324952"/>
    <lineage>
        <taxon>Bacteria</taxon>
        <taxon>Bacillati</taxon>
        <taxon>Actinomycetota</taxon>
        <taxon>Actinomycetes</taxon>
        <taxon>Streptosporangiales</taxon>
        <taxon>Streptosporangiaceae</taxon>
        <taxon>Streptosporangium</taxon>
    </lineage>
</organism>
<dbReference type="PRINTS" id="PR00032">
    <property type="entry name" value="HTHARAC"/>
</dbReference>
<dbReference type="Pfam" id="PF12852">
    <property type="entry name" value="Cupin_6"/>
    <property type="match status" value="1"/>
</dbReference>
<dbReference type="GO" id="GO:0043565">
    <property type="term" value="F:sequence-specific DNA binding"/>
    <property type="evidence" value="ECO:0007669"/>
    <property type="project" value="InterPro"/>
</dbReference>
<protein>
    <submittedName>
        <fullName evidence="6">Transcriptional regulator, AraC family</fullName>
    </submittedName>
</protein>
<dbReference type="Gene3D" id="1.10.10.60">
    <property type="entry name" value="Homeodomain-like"/>
    <property type="match status" value="2"/>
</dbReference>
<dbReference type="SUPFAM" id="SSF46689">
    <property type="entry name" value="Homeodomain-like"/>
    <property type="match status" value="2"/>
</dbReference>
<keyword evidence="2" id="KW-0238">DNA-binding</keyword>
<dbReference type="InterPro" id="IPR032783">
    <property type="entry name" value="AraC_lig"/>
</dbReference>
<evidence type="ECO:0000313" key="6">
    <source>
        <dbReference type="EMBL" id="SFK25098.1"/>
    </source>
</evidence>
<dbReference type="PANTHER" id="PTHR46796">
    <property type="entry name" value="HTH-TYPE TRANSCRIPTIONAL ACTIVATOR RHAS-RELATED"/>
    <property type="match status" value="1"/>
</dbReference>
<dbReference type="Pfam" id="PF12833">
    <property type="entry name" value="HTH_18"/>
    <property type="match status" value="1"/>
</dbReference>
<dbReference type="GO" id="GO:0003700">
    <property type="term" value="F:DNA-binding transcription factor activity"/>
    <property type="evidence" value="ECO:0007669"/>
    <property type="project" value="InterPro"/>
</dbReference>
<evidence type="ECO:0000256" key="4">
    <source>
        <dbReference type="SAM" id="MobiDB-lite"/>
    </source>
</evidence>
<dbReference type="PROSITE" id="PS01124">
    <property type="entry name" value="HTH_ARAC_FAMILY_2"/>
    <property type="match status" value="1"/>
</dbReference>
<feature type="region of interest" description="Disordered" evidence="4">
    <location>
        <begin position="328"/>
        <end position="357"/>
    </location>
</feature>
<gene>
    <name evidence="6" type="ORF">SAMN05216275_120112</name>
</gene>
<dbReference type="PANTHER" id="PTHR46796:SF7">
    <property type="entry name" value="ARAC FAMILY TRANSCRIPTIONAL REGULATOR"/>
    <property type="match status" value="1"/>
</dbReference>
<evidence type="ECO:0000259" key="5">
    <source>
        <dbReference type="PROSITE" id="PS01124"/>
    </source>
</evidence>
<keyword evidence="1" id="KW-0805">Transcription regulation</keyword>
<dbReference type="InterPro" id="IPR018062">
    <property type="entry name" value="HTH_AraC-typ_CS"/>
</dbReference>
<dbReference type="Proteomes" id="UP000199111">
    <property type="component" value="Unassembled WGS sequence"/>
</dbReference>
<dbReference type="InterPro" id="IPR020449">
    <property type="entry name" value="Tscrpt_reg_AraC-type_HTH"/>
</dbReference>
<dbReference type="InterPro" id="IPR018060">
    <property type="entry name" value="HTH_AraC"/>
</dbReference>
<dbReference type="InterPro" id="IPR009057">
    <property type="entry name" value="Homeodomain-like_sf"/>
</dbReference>
<keyword evidence="7" id="KW-1185">Reference proteome</keyword>
<dbReference type="SMART" id="SM00342">
    <property type="entry name" value="HTH_ARAC"/>
    <property type="match status" value="1"/>
</dbReference>
<keyword evidence="3" id="KW-0804">Transcription</keyword>
<reference evidence="7" key="1">
    <citation type="submission" date="2016-10" db="EMBL/GenBank/DDBJ databases">
        <authorList>
            <person name="Varghese N."/>
            <person name="Submissions S."/>
        </authorList>
    </citation>
    <scope>NUCLEOTIDE SEQUENCE [LARGE SCALE GENOMIC DNA]</scope>
    <source>
        <strain evidence="7">CGMCC 4.2126</strain>
    </source>
</reference>
<accession>A0A1I3XZV6</accession>